<evidence type="ECO:0000313" key="2">
    <source>
        <dbReference type="Proteomes" id="UP001221142"/>
    </source>
</evidence>
<organism evidence="1 2">
    <name type="scientific">Roridomyces roridus</name>
    <dbReference type="NCBI Taxonomy" id="1738132"/>
    <lineage>
        <taxon>Eukaryota</taxon>
        <taxon>Fungi</taxon>
        <taxon>Dikarya</taxon>
        <taxon>Basidiomycota</taxon>
        <taxon>Agaricomycotina</taxon>
        <taxon>Agaricomycetes</taxon>
        <taxon>Agaricomycetidae</taxon>
        <taxon>Agaricales</taxon>
        <taxon>Marasmiineae</taxon>
        <taxon>Mycenaceae</taxon>
        <taxon>Roridomyces</taxon>
    </lineage>
</organism>
<gene>
    <name evidence="1" type="ORF">FB45DRAFT_1036717</name>
</gene>
<comment type="caution">
    <text evidence="1">The sequence shown here is derived from an EMBL/GenBank/DDBJ whole genome shotgun (WGS) entry which is preliminary data.</text>
</comment>
<reference evidence="1" key="1">
    <citation type="submission" date="2023-03" db="EMBL/GenBank/DDBJ databases">
        <title>Massive genome expansion in bonnet fungi (Mycena s.s.) driven by repeated elements and novel gene families across ecological guilds.</title>
        <authorList>
            <consortium name="Lawrence Berkeley National Laboratory"/>
            <person name="Harder C.B."/>
            <person name="Miyauchi S."/>
            <person name="Viragh M."/>
            <person name="Kuo A."/>
            <person name="Thoen E."/>
            <person name="Andreopoulos B."/>
            <person name="Lu D."/>
            <person name="Skrede I."/>
            <person name="Drula E."/>
            <person name="Henrissat B."/>
            <person name="Morin E."/>
            <person name="Kohler A."/>
            <person name="Barry K."/>
            <person name="LaButti K."/>
            <person name="Morin E."/>
            <person name="Salamov A."/>
            <person name="Lipzen A."/>
            <person name="Mereny Z."/>
            <person name="Hegedus B."/>
            <person name="Baldrian P."/>
            <person name="Stursova M."/>
            <person name="Weitz H."/>
            <person name="Taylor A."/>
            <person name="Grigoriev I.V."/>
            <person name="Nagy L.G."/>
            <person name="Martin F."/>
            <person name="Kauserud H."/>
        </authorList>
    </citation>
    <scope>NUCLEOTIDE SEQUENCE</scope>
    <source>
        <strain evidence="1">9284</strain>
    </source>
</reference>
<dbReference type="Proteomes" id="UP001221142">
    <property type="component" value="Unassembled WGS sequence"/>
</dbReference>
<keyword evidence="2" id="KW-1185">Reference proteome</keyword>
<accession>A0AAD7B807</accession>
<evidence type="ECO:0000313" key="1">
    <source>
        <dbReference type="EMBL" id="KAJ7613197.1"/>
    </source>
</evidence>
<name>A0AAD7B807_9AGAR</name>
<protein>
    <submittedName>
        <fullName evidence="1">Uncharacterized protein</fullName>
    </submittedName>
</protein>
<sequence>MTVTTSSFKSTFPRELEREIFELAARADPWCIPRLMRVAWRVRTWVRRLQLPTLILLRKKRTRRALDDKKGYPFEDDGLFRRVMSIPPSLLKDSLQNLCLHSVADAVAQRILSALIRVQNLWIVHNPNHPSLAPMISTLPLQRLHCTPDNLFPPPMPLEFRPSFTYLTHLELLQSPLPMTRLAIQNVGNQLLLLASVTYFAFSNDALSYVCSTLLRDWSYLRVVIYKATKTSAQVLHLDLDEDPRFVQMVCSEEIKDWQMGDVWRRFLVTRGGLHRQTHLP</sequence>
<dbReference type="AlphaFoldDB" id="A0AAD7B807"/>
<dbReference type="EMBL" id="JARKIF010000029">
    <property type="protein sequence ID" value="KAJ7613197.1"/>
    <property type="molecule type" value="Genomic_DNA"/>
</dbReference>
<proteinExistence type="predicted"/>